<dbReference type="EMBL" id="JAHQIW010000141">
    <property type="protein sequence ID" value="KAJ1346193.1"/>
    <property type="molecule type" value="Genomic_DNA"/>
</dbReference>
<evidence type="ECO:0000313" key="2">
    <source>
        <dbReference type="Proteomes" id="UP001196413"/>
    </source>
</evidence>
<gene>
    <name evidence="1" type="ORF">KIN20_000923</name>
</gene>
<proteinExistence type="predicted"/>
<evidence type="ECO:0000313" key="1">
    <source>
        <dbReference type="EMBL" id="KAJ1346193.1"/>
    </source>
</evidence>
<comment type="caution">
    <text evidence="1">The sequence shown here is derived from an EMBL/GenBank/DDBJ whole genome shotgun (WGS) entry which is preliminary data.</text>
</comment>
<keyword evidence="2" id="KW-1185">Reference proteome</keyword>
<protein>
    <submittedName>
        <fullName evidence="1">Uncharacterized protein</fullName>
    </submittedName>
</protein>
<dbReference type="Proteomes" id="UP001196413">
    <property type="component" value="Unassembled WGS sequence"/>
</dbReference>
<accession>A0AAD5LW75</accession>
<reference evidence="1" key="1">
    <citation type="submission" date="2021-06" db="EMBL/GenBank/DDBJ databases">
        <title>Parelaphostrongylus tenuis whole genome reference sequence.</title>
        <authorList>
            <person name="Garwood T.J."/>
            <person name="Larsen P.A."/>
            <person name="Fountain-Jones N.M."/>
            <person name="Garbe J.R."/>
            <person name="Macchietto M.G."/>
            <person name="Kania S.A."/>
            <person name="Gerhold R.W."/>
            <person name="Richards J.E."/>
            <person name="Wolf T.M."/>
        </authorList>
    </citation>
    <scope>NUCLEOTIDE SEQUENCE</scope>
    <source>
        <strain evidence="1">MNPRO001-30</strain>
        <tissue evidence="1">Meninges</tissue>
    </source>
</reference>
<sequence length="72" mass="8181">MFKIKRLRQALAMTPNPLVKPSIALRNSARIRKKQSQVSFEYEWSHLGQSVWSEITGQSVSVVRVSSVHDVS</sequence>
<dbReference type="AlphaFoldDB" id="A0AAD5LW75"/>
<organism evidence="1 2">
    <name type="scientific">Parelaphostrongylus tenuis</name>
    <name type="common">Meningeal worm</name>
    <dbReference type="NCBI Taxonomy" id="148309"/>
    <lineage>
        <taxon>Eukaryota</taxon>
        <taxon>Metazoa</taxon>
        <taxon>Ecdysozoa</taxon>
        <taxon>Nematoda</taxon>
        <taxon>Chromadorea</taxon>
        <taxon>Rhabditida</taxon>
        <taxon>Rhabditina</taxon>
        <taxon>Rhabditomorpha</taxon>
        <taxon>Strongyloidea</taxon>
        <taxon>Metastrongylidae</taxon>
        <taxon>Parelaphostrongylus</taxon>
    </lineage>
</organism>
<name>A0AAD5LW75_PARTN</name>